<protein>
    <recommendedName>
        <fullName evidence="2">Fungal-type protein kinase domain-containing protein</fullName>
    </recommendedName>
</protein>
<dbReference type="InterPro" id="IPR040976">
    <property type="entry name" value="Pkinase_fungal"/>
</dbReference>
<evidence type="ECO:0000256" key="1">
    <source>
        <dbReference type="SAM" id="MobiDB-lite"/>
    </source>
</evidence>
<dbReference type="InterPro" id="IPR008266">
    <property type="entry name" value="Tyr_kinase_AS"/>
</dbReference>
<dbReference type="Pfam" id="PF17667">
    <property type="entry name" value="Pkinase_fungal"/>
    <property type="match status" value="1"/>
</dbReference>
<evidence type="ECO:0000313" key="3">
    <source>
        <dbReference type="EMBL" id="TBU56050.1"/>
    </source>
</evidence>
<feature type="region of interest" description="Disordered" evidence="1">
    <location>
        <begin position="581"/>
        <end position="650"/>
    </location>
</feature>
<dbReference type="SUPFAM" id="SSF56112">
    <property type="entry name" value="Protein kinase-like (PK-like)"/>
    <property type="match status" value="1"/>
</dbReference>
<proteinExistence type="predicted"/>
<name>A0A4Q9PP21_9APHY</name>
<dbReference type="InterPro" id="IPR011009">
    <property type="entry name" value="Kinase-like_dom_sf"/>
</dbReference>
<dbReference type="STRING" id="114155.A0A4Q9PP21"/>
<gene>
    <name evidence="3" type="ORF">BD310DRAFT_932248</name>
</gene>
<dbReference type="Proteomes" id="UP000292082">
    <property type="component" value="Unassembled WGS sequence"/>
</dbReference>
<dbReference type="PANTHER" id="PTHR38248">
    <property type="entry name" value="FUNK1 6"/>
    <property type="match status" value="1"/>
</dbReference>
<feature type="compositionally biased region" description="Low complexity" evidence="1">
    <location>
        <begin position="761"/>
        <end position="777"/>
    </location>
</feature>
<dbReference type="GO" id="GO:0004672">
    <property type="term" value="F:protein kinase activity"/>
    <property type="evidence" value="ECO:0007669"/>
    <property type="project" value="InterPro"/>
</dbReference>
<feature type="domain" description="Fungal-type protein kinase" evidence="2">
    <location>
        <begin position="132"/>
        <end position="506"/>
    </location>
</feature>
<evidence type="ECO:0000259" key="2">
    <source>
        <dbReference type="Pfam" id="PF17667"/>
    </source>
</evidence>
<dbReference type="AlphaFoldDB" id="A0A4Q9PP21"/>
<keyword evidence="4" id="KW-1185">Reference proteome</keyword>
<sequence>MHGKITLIPHADFFTRFLPSMQKSRSKSNRFHGLETPSSETDMYKSLPKALNNAHICPRFKIIAHPHKPEKTEHTKQSVDMGMSPADNVPEAEINATYPGVDWSYLELPMECKTSSTEQDPFDEERGGEPVGEKRKDVLGQILSYAELVLQRQQRMFFFMVIFLGDYARIARFDHSGVFATHKFEYKTKNSPLVNFLYGYSRLSAVDRGHDPTATRILSTDPLYKEMKERARNVNTDDPHDYVRELFRHTLKLRRPWWKLEVHEQRKDDTGRDLEPVIHKFAVGAPYFQAPGVAGRFTRGYIALPVNDQGGISKDATFVFLKDAWRVDHPGIEQEGATLQFLNQRKVPYVPTLVCHGDLGQVTKSQEQWKELHPGEERVPLKTHSHYRVVVKEVGLPLTEFLESSSELCYALYCCIKAHAAAFDAGIIHRDISAGNLLIYKDDEGEWTGLLNDWELSKKVDNESPEGRQPDRTGTWQYMSAHALNDPYHRIVIEDELESFFHVLLYYAIRFVPHNLGDEDVGLFLHEYFDGYLSTNAGYRCGLAKRNAMVNGVIDVSGYKSIQGGQTLRFLWPAPLAKFTPTPGPSQRSSSPAPRSSPSPAEHPSARPNSSIPSGRSPSPQFSAIYGSDLTPLNSDDSIPEEEPQDEHPINEIISELLTWFRAYYALDMEHTRTPSANSRTKKTSKGIIPSRSRVALKNDGHQDQKWARGRSLQPIAAKLKEDEALRENLKTHEAILSLFNNSFEKVWPANDKGPDKKPKGGCAPPKSAVPSDSTRTSSKRRSIDDIPGGTLLRPTKRSRI</sequence>
<accession>A0A4Q9PP21</accession>
<evidence type="ECO:0000313" key="4">
    <source>
        <dbReference type="Proteomes" id="UP000292082"/>
    </source>
</evidence>
<feature type="compositionally biased region" description="Low complexity" evidence="1">
    <location>
        <begin position="585"/>
        <end position="608"/>
    </location>
</feature>
<dbReference type="Gene3D" id="1.10.510.10">
    <property type="entry name" value="Transferase(Phosphotransferase) domain 1"/>
    <property type="match status" value="1"/>
</dbReference>
<feature type="region of interest" description="Disordered" evidence="1">
    <location>
        <begin position="750"/>
        <end position="801"/>
    </location>
</feature>
<organism evidence="3 4">
    <name type="scientific">Dichomitus squalens</name>
    <dbReference type="NCBI Taxonomy" id="114155"/>
    <lineage>
        <taxon>Eukaryota</taxon>
        <taxon>Fungi</taxon>
        <taxon>Dikarya</taxon>
        <taxon>Basidiomycota</taxon>
        <taxon>Agaricomycotina</taxon>
        <taxon>Agaricomycetes</taxon>
        <taxon>Polyporales</taxon>
        <taxon>Polyporaceae</taxon>
        <taxon>Dichomitus</taxon>
    </lineage>
</organism>
<dbReference type="EMBL" id="ML145158">
    <property type="protein sequence ID" value="TBU56050.1"/>
    <property type="molecule type" value="Genomic_DNA"/>
</dbReference>
<dbReference type="PROSITE" id="PS00109">
    <property type="entry name" value="PROTEIN_KINASE_TYR"/>
    <property type="match status" value="1"/>
</dbReference>
<reference evidence="3 4" key="1">
    <citation type="submission" date="2019-01" db="EMBL/GenBank/DDBJ databases">
        <title>Draft genome sequences of three monokaryotic isolates of the white-rot basidiomycete fungus Dichomitus squalens.</title>
        <authorList>
            <consortium name="DOE Joint Genome Institute"/>
            <person name="Lopez S.C."/>
            <person name="Andreopoulos B."/>
            <person name="Pangilinan J."/>
            <person name="Lipzen A."/>
            <person name="Riley R."/>
            <person name="Ahrendt S."/>
            <person name="Ng V."/>
            <person name="Barry K."/>
            <person name="Daum C."/>
            <person name="Grigoriev I.V."/>
            <person name="Hilden K.S."/>
            <person name="Makela M.R."/>
            <person name="de Vries R.P."/>
        </authorList>
    </citation>
    <scope>NUCLEOTIDE SEQUENCE [LARGE SCALE GENOMIC DNA]</scope>
    <source>
        <strain evidence="3 4">CBS 464.89</strain>
    </source>
</reference>
<dbReference type="PANTHER" id="PTHR38248:SF2">
    <property type="entry name" value="FUNK1 11"/>
    <property type="match status" value="1"/>
</dbReference>
<feature type="compositionally biased region" description="Polar residues" evidence="1">
    <location>
        <begin position="609"/>
        <end position="622"/>
    </location>
</feature>